<organism evidence="2 3">
    <name type="scientific">Pseudolycoriella hygida</name>
    <dbReference type="NCBI Taxonomy" id="35572"/>
    <lineage>
        <taxon>Eukaryota</taxon>
        <taxon>Metazoa</taxon>
        <taxon>Ecdysozoa</taxon>
        <taxon>Arthropoda</taxon>
        <taxon>Hexapoda</taxon>
        <taxon>Insecta</taxon>
        <taxon>Pterygota</taxon>
        <taxon>Neoptera</taxon>
        <taxon>Endopterygota</taxon>
        <taxon>Diptera</taxon>
        <taxon>Nematocera</taxon>
        <taxon>Sciaroidea</taxon>
        <taxon>Sciaridae</taxon>
        <taxon>Pseudolycoriella</taxon>
    </lineage>
</organism>
<comment type="caution">
    <text evidence="2">The sequence shown here is derived from an EMBL/GenBank/DDBJ whole genome shotgun (WGS) entry which is preliminary data.</text>
</comment>
<dbReference type="Proteomes" id="UP001151699">
    <property type="component" value="Chromosome X"/>
</dbReference>
<gene>
    <name evidence="2" type="ORF">Bhyg_12012</name>
</gene>
<keyword evidence="3" id="KW-1185">Reference proteome</keyword>
<proteinExistence type="predicted"/>
<dbReference type="EMBL" id="WJQU01000003">
    <property type="protein sequence ID" value="KAJ6639269.1"/>
    <property type="molecule type" value="Genomic_DNA"/>
</dbReference>
<feature type="region of interest" description="Disordered" evidence="1">
    <location>
        <begin position="91"/>
        <end position="117"/>
    </location>
</feature>
<dbReference type="AlphaFoldDB" id="A0A9Q0MXF0"/>
<sequence>MGYDLRKELTTGSDDINSQCKMSSFVLVLELNSRMFRKSLFLASCASSEKVSIGKSKVSIHHIRPSGSLIGIHLEFRNVDRSAAINCNQDDMKTEESDSKNSQNKNSSNNGKKEKQKGMALAGNIEPYTLGEQLTEYGKAKVWNTEDKYQRISFSLDYEANLNHVSSTSSLSSGEYLIISEKSKRRPVVIAFIEYIMFLLQFTSPNRYLLLGRYCFRLVVWCWTGVRDGRHCCLNWCISSLVDQLGRLGIHLNKRRSFMLSCSQQLLPLPVALGLPYRFLTKSICDSGTLPLPVPLGLPFTFLTKCIWAAGIIDIYAPVFTPCTWLNDVKRASGRPRPIPYKFCFALKDLFLMRINIKYLFNIGPNEDLYSVKDDYVVPSQSEVGINSPQAEILFENLEIFTWPKEKNLSTNNAIEALSECLYQGSNSHDEHSINLEFTPDTQVSYLTDKIKNNDYFSCANDIHDNTHTMNTVNESNESTKFAGNVFDLSNVFVPESGIIMPNIARTKIGSETPPRPNYDPVAQLIRLVIEAVMDCGLQFIGSVCDAVSTNVAAVRALIEPNWTRLPKNCDLLEYRIRDTAIIHFFDPPHLIKTIRNNMLTKDMYHYVAMKKSFGRKTDQINWDSQNKTEGVASWDKVTEFYKITDEHIAPKNIAVQVFSRTFGETMCFCSENGQVPSDFTGRADILIFSNEVFDSLNGVGLPSAQNGLKGSIHQQSFHFSFWKYAVQMLKKMRFVSKDPKVQERSRVLKDYILTIYGLNTLTRRLFDLKFDSVSLRMMTQDALENFFGGIRSYCHAAHSIKSNCEKDGGVALIQDLFSKFMAGRDTKESNAEMDNNNPDVDEVDITNCFLNQKPSTAENDARNYFAGRVCKIIMKTNECSDCHKSVSCRGAIHKYHGLTSLMVRLKYLHKPELTKKFTDFTSEVVITGAKRLQMFTVCDSIKAKHGKVAGVMTLFWRTRNPPLVFTNF</sequence>
<dbReference type="OrthoDB" id="8948150at2759"/>
<protein>
    <submittedName>
        <fullName evidence="2">Uncharacterized protein</fullName>
    </submittedName>
</protein>
<name>A0A9Q0MXF0_9DIPT</name>
<evidence type="ECO:0000313" key="2">
    <source>
        <dbReference type="EMBL" id="KAJ6639269.1"/>
    </source>
</evidence>
<evidence type="ECO:0000313" key="3">
    <source>
        <dbReference type="Proteomes" id="UP001151699"/>
    </source>
</evidence>
<accession>A0A9Q0MXF0</accession>
<reference evidence="2" key="1">
    <citation type="submission" date="2022-07" db="EMBL/GenBank/DDBJ databases">
        <authorList>
            <person name="Trinca V."/>
            <person name="Uliana J.V.C."/>
            <person name="Torres T.T."/>
            <person name="Ward R.J."/>
            <person name="Monesi N."/>
        </authorList>
    </citation>
    <scope>NUCLEOTIDE SEQUENCE</scope>
    <source>
        <strain evidence="2">HSMRA1968</strain>
        <tissue evidence="2">Whole embryos</tissue>
    </source>
</reference>
<feature type="compositionally biased region" description="Low complexity" evidence="1">
    <location>
        <begin position="100"/>
        <end position="110"/>
    </location>
</feature>
<evidence type="ECO:0000256" key="1">
    <source>
        <dbReference type="SAM" id="MobiDB-lite"/>
    </source>
</evidence>